<dbReference type="PROSITE" id="PS50222">
    <property type="entry name" value="EF_HAND_2"/>
    <property type="match status" value="3"/>
</dbReference>
<dbReference type="InterPro" id="IPR050230">
    <property type="entry name" value="CALM/Myosin/TropC-like"/>
</dbReference>
<dbReference type="EMBL" id="OB663172">
    <property type="protein sequence ID" value="CAD7231074.1"/>
    <property type="molecule type" value="Genomic_DNA"/>
</dbReference>
<dbReference type="GO" id="GO:0016460">
    <property type="term" value="C:myosin II complex"/>
    <property type="evidence" value="ECO:0007669"/>
    <property type="project" value="TreeGrafter"/>
</dbReference>
<dbReference type="PROSITE" id="PS00018">
    <property type="entry name" value="EF_HAND_1"/>
    <property type="match status" value="2"/>
</dbReference>
<sequence>MNVFQVSPLIERLRSLIFPLVPPLVIPTCRLGVGKIRAAFQMLDHNQDGKVNAEELKRMLTHLGIECTDGKVEEILTKLSKSGNGFVSEADFLQWMSSMVVSSSRSGSGGSTSSQDDIVQDLIHAFRVFDKDQNGFITKDELVRAMEMMGERVTEQEVATMLDMADIDKDGQIDYQGSLRR</sequence>
<dbReference type="OrthoDB" id="6353042at2759"/>
<gene>
    <name evidence="5" type="ORF">CTOB1V02_LOCUS8928</name>
</gene>
<proteinExistence type="predicted"/>
<evidence type="ECO:0000256" key="1">
    <source>
        <dbReference type="ARBA" id="ARBA00022723"/>
    </source>
</evidence>
<dbReference type="InterPro" id="IPR002048">
    <property type="entry name" value="EF_hand_dom"/>
</dbReference>
<evidence type="ECO:0000256" key="4">
    <source>
        <dbReference type="ARBA" id="ARBA00037722"/>
    </source>
</evidence>
<dbReference type="Pfam" id="PF13499">
    <property type="entry name" value="EF-hand_7"/>
    <property type="match status" value="2"/>
</dbReference>
<protein>
    <submittedName>
        <fullName evidence="5">Uncharacterized protein</fullName>
    </submittedName>
</protein>
<name>A0A7R8WIE1_9CRUS</name>
<dbReference type="Gene3D" id="1.10.238.10">
    <property type="entry name" value="EF-hand"/>
    <property type="match status" value="2"/>
</dbReference>
<dbReference type="GO" id="GO:0005509">
    <property type="term" value="F:calcium ion binding"/>
    <property type="evidence" value="ECO:0007669"/>
    <property type="project" value="InterPro"/>
</dbReference>
<dbReference type="InterPro" id="IPR018247">
    <property type="entry name" value="EF_Hand_1_Ca_BS"/>
</dbReference>
<organism evidence="5">
    <name type="scientific">Cyprideis torosa</name>
    <dbReference type="NCBI Taxonomy" id="163714"/>
    <lineage>
        <taxon>Eukaryota</taxon>
        <taxon>Metazoa</taxon>
        <taxon>Ecdysozoa</taxon>
        <taxon>Arthropoda</taxon>
        <taxon>Crustacea</taxon>
        <taxon>Oligostraca</taxon>
        <taxon>Ostracoda</taxon>
        <taxon>Podocopa</taxon>
        <taxon>Podocopida</taxon>
        <taxon>Cytherocopina</taxon>
        <taxon>Cytheroidea</taxon>
        <taxon>Cytherideidae</taxon>
        <taxon>Cyprideis</taxon>
    </lineage>
</organism>
<keyword evidence="1" id="KW-0479">Metal-binding</keyword>
<reference evidence="5" key="1">
    <citation type="submission" date="2020-11" db="EMBL/GenBank/DDBJ databases">
        <authorList>
            <person name="Tran Van P."/>
        </authorList>
    </citation>
    <scope>NUCLEOTIDE SEQUENCE</scope>
</reference>
<accession>A0A7R8WIE1</accession>
<comment type="function">
    <text evidence="4">Troponin is the central regulatory protein of striated muscle contraction. Tn consists of three components: Tn-I which is the inhibitor of actomyosin ATPase, Tn-T which contains the binding site for tropomyosin and Tn-C. The binding of calcium to Tn-C abolishes the inhibitory action of Tn on actin filaments.</text>
</comment>
<dbReference type="PANTHER" id="PTHR23048:SF0">
    <property type="entry name" value="CALMODULIN LIKE 3"/>
    <property type="match status" value="1"/>
</dbReference>
<evidence type="ECO:0000256" key="3">
    <source>
        <dbReference type="ARBA" id="ARBA00022837"/>
    </source>
</evidence>
<dbReference type="SMART" id="SM00054">
    <property type="entry name" value="EFh"/>
    <property type="match status" value="4"/>
</dbReference>
<dbReference type="InterPro" id="IPR011992">
    <property type="entry name" value="EF-hand-dom_pair"/>
</dbReference>
<keyword evidence="2" id="KW-0677">Repeat</keyword>
<dbReference type="FunFam" id="1.10.238.10:FF:000181">
    <property type="entry name" value="CALML5 isoform 1"/>
    <property type="match status" value="1"/>
</dbReference>
<dbReference type="AlphaFoldDB" id="A0A7R8WIE1"/>
<dbReference type="CDD" id="cd00051">
    <property type="entry name" value="EFh"/>
    <property type="match status" value="2"/>
</dbReference>
<keyword evidence="3" id="KW-0106">Calcium</keyword>
<dbReference type="PANTHER" id="PTHR23048">
    <property type="entry name" value="MYOSIN LIGHT CHAIN 1, 3"/>
    <property type="match status" value="1"/>
</dbReference>
<evidence type="ECO:0000256" key="2">
    <source>
        <dbReference type="ARBA" id="ARBA00022737"/>
    </source>
</evidence>
<evidence type="ECO:0000313" key="5">
    <source>
        <dbReference type="EMBL" id="CAD7231074.1"/>
    </source>
</evidence>
<dbReference type="SUPFAM" id="SSF47473">
    <property type="entry name" value="EF-hand"/>
    <property type="match status" value="1"/>
</dbReference>